<dbReference type="EMBL" id="ABAX03000013">
    <property type="protein sequence ID" value="EDR97479.1"/>
    <property type="molecule type" value="Genomic_DNA"/>
</dbReference>
<dbReference type="GO" id="GO:0030435">
    <property type="term" value="P:sporulation resulting in formation of a cellular spore"/>
    <property type="evidence" value="ECO:0007669"/>
    <property type="project" value="InterPro"/>
</dbReference>
<reference evidence="1" key="2">
    <citation type="submission" date="2013-11" db="EMBL/GenBank/DDBJ databases">
        <title>Draft genome sequence of Anaerostipes caccae (DSM 14662).</title>
        <authorList>
            <person name="Sudarsanam P."/>
            <person name="Ley R."/>
            <person name="Guruge J."/>
            <person name="Turnbaugh P.J."/>
            <person name="Mahowald M."/>
            <person name="Liep D."/>
            <person name="Gordon J."/>
        </authorList>
    </citation>
    <scope>NUCLEOTIDE SEQUENCE</scope>
    <source>
        <strain evidence="1">DSM 14662</strain>
    </source>
</reference>
<dbReference type="AlphaFoldDB" id="B0MEU1"/>
<dbReference type="Gene3D" id="2.60.40.2000">
    <property type="match status" value="1"/>
</dbReference>
<organism evidence="1 2">
    <name type="scientific">Anaerostipes caccae (strain DSM 14662 / CCUG 47493 / JCM 13470 / NCIMB 13811 / L1-92)</name>
    <dbReference type="NCBI Taxonomy" id="411490"/>
    <lineage>
        <taxon>Bacteria</taxon>
        <taxon>Bacillati</taxon>
        <taxon>Bacillota</taxon>
        <taxon>Clostridia</taxon>
        <taxon>Lachnospirales</taxon>
        <taxon>Lachnospiraceae</taxon>
        <taxon>Anaerostipes</taxon>
    </lineage>
</organism>
<sequence>MKGDFFMIEDRQPMKTHKVDLLNRSLGVITGVRDVVSFDLNEIILDTEQGLLMIKGFNLHVKKLLVEKGEVEIDGKVDSFLYSDVDDHNGGKKEGLLGRLLK</sequence>
<proteinExistence type="predicted"/>
<dbReference type="InterPro" id="IPR022476">
    <property type="entry name" value="Spore_YabP/YqfC"/>
</dbReference>
<dbReference type="InterPro" id="IPR012504">
    <property type="entry name" value="Spore_YabP"/>
</dbReference>
<dbReference type="InterPro" id="IPR038705">
    <property type="entry name" value="YabP_sf"/>
</dbReference>
<dbReference type="NCBIfam" id="TIGR02892">
    <property type="entry name" value="spore_yabP"/>
    <property type="match status" value="1"/>
</dbReference>
<evidence type="ECO:0000313" key="2">
    <source>
        <dbReference type="Proteomes" id="UP000004935"/>
    </source>
</evidence>
<comment type="caution">
    <text evidence="1">The sequence shown here is derived from an EMBL/GenBank/DDBJ whole genome shotgun (WGS) entry which is preliminary data.</text>
</comment>
<gene>
    <name evidence="1" type="primary">yabP</name>
    <name evidence="1" type="ORF">ANACAC_02091</name>
</gene>
<accession>B0MEU1</accession>
<name>B0MEU1_ANACD</name>
<dbReference type="PIRSF" id="PIRSF011576">
    <property type="entry name" value="YabP"/>
    <property type="match status" value="1"/>
</dbReference>
<dbReference type="Pfam" id="PF07873">
    <property type="entry name" value="YabP"/>
    <property type="match status" value="1"/>
</dbReference>
<keyword evidence="2" id="KW-1185">Reference proteome</keyword>
<dbReference type="HOGENOM" id="CLU_168343_1_0_9"/>
<dbReference type="STRING" id="411490.ANACAC_02091"/>
<evidence type="ECO:0000313" key="1">
    <source>
        <dbReference type="EMBL" id="EDR97479.1"/>
    </source>
</evidence>
<protein>
    <submittedName>
        <fullName evidence="1">Sporulation protein YabP</fullName>
    </submittedName>
</protein>
<reference evidence="1" key="1">
    <citation type="submission" date="2007-11" db="EMBL/GenBank/DDBJ databases">
        <authorList>
            <person name="Fulton L."/>
            <person name="Clifton S."/>
            <person name="Fulton B."/>
            <person name="Xu J."/>
            <person name="Minx P."/>
            <person name="Pepin K.H."/>
            <person name="Johnson M."/>
            <person name="Thiruvilangam P."/>
            <person name="Bhonagiri V."/>
            <person name="Nash W.E."/>
            <person name="Mardis E.R."/>
            <person name="Wilson R.K."/>
        </authorList>
    </citation>
    <scope>NUCLEOTIDE SEQUENCE [LARGE SCALE GENOMIC DNA]</scope>
    <source>
        <strain evidence="1">DSM 14662</strain>
    </source>
</reference>
<dbReference type="Proteomes" id="UP000004935">
    <property type="component" value="Unassembled WGS sequence"/>
</dbReference>